<organism evidence="1 2">
    <name type="scientific">Cetraspora pellucida</name>
    <dbReference type="NCBI Taxonomy" id="1433469"/>
    <lineage>
        <taxon>Eukaryota</taxon>
        <taxon>Fungi</taxon>
        <taxon>Fungi incertae sedis</taxon>
        <taxon>Mucoromycota</taxon>
        <taxon>Glomeromycotina</taxon>
        <taxon>Glomeromycetes</taxon>
        <taxon>Diversisporales</taxon>
        <taxon>Gigasporaceae</taxon>
        <taxon>Cetraspora</taxon>
    </lineage>
</organism>
<evidence type="ECO:0000313" key="2">
    <source>
        <dbReference type="Proteomes" id="UP000789759"/>
    </source>
</evidence>
<reference evidence="1" key="1">
    <citation type="submission" date="2021-06" db="EMBL/GenBank/DDBJ databases">
        <authorList>
            <person name="Kallberg Y."/>
            <person name="Tangrot J."/>
            <person name="Rosling A."/>
        </authorList>
    </citation>
    <scope>NUCLEOTIDE SEQUENCE</scope>
    <source>
        <strain evidence="1">FL966</strain>
    </source>
</reference>
<dbReference type="AlphaFoldDB" id="A0A9N9BYW4"/>
<dbReference type="EMBL" id="CAJVQA010003872">
    <property type="protein sequence ID" value="CAG8585753.1"/>
    <property type="molecule type" value="Genomic_DNA"/>
</dbReference>
<comment type="caution">
    <text evidence="1">The sequence shown here is derived from an EMBL/GenBank/DDBJ whole genome shotgun (WGS) entry which is preliminary data.</text>
</comment>
<name>A0A9N9BYW4_9GLOM</name>
<dbReference type="Proteomes" id="UP000789759">
    <property type="component" value="Unassembled WGS sequence"/>
</dbReference>
<keyword evidence="2" id="KW-1185">Reference proteome</keyword>
<evidence type="ECO:0000313" key="1">
    <source>
        <dbReference type="EMBL" id="CAG8585753.1"/>
    </source>
</evidence>
<sequence>MERNYEEPSLINSDEFPLRSIETNNSVEDYELQVTNVDVISNKEKKSLNRIKSKERIEIEPSLIRQFASKNSIQQREQALNASFLSLLIKNTSSYKQQSFSS</sequence>
<protein>
    <submittedName>
        <fullName evidence="1">21788_t:CDS:1</fullName>
    </submittedName>
</protein>
<gene>
    <name evidence="1" type="ORF">CPELLU_LOCUS6305</name>
</gene>
<proteinExistence type="predicted"/>
<accession>A0A9N9BYW4</accession>
<dbReference type="OrthoDB" id="2440267at2759"/>